<dbReference type="UniPathway" id="UPA00060">
    <property type="reaction ID" value="UER00142"/>
</dbReference>
<dbReference type="EMBL" id="FOOC01000004">
    <property type="protein sequence ID" value="SFF45475.1"/>
    <property type="molecule type" value="Genomic_DNA"/>
</dbReference>
<evidence type="ECO:0000256" key="2">
    <source>
        <dbReference type="HAMAP-Rule" id="MF_02128"/>
    </source>
</evidence>
<comment type="miscellaneous">
    <text evidence="2">Reaction mechanism of ThiL seems to utilize a direct, inline transfer of the gamma-phosphate of ATP to TMP rather than a phosphorylated enzyme intermediate.</text>
</comment>
<feature type="domain" description="PurM-like C-terminal" evidence="4">
    <location>
        <begin position="148"/>
        <end position="293"/>
    </location>
</feature>
<dbReference type="GO" id="GO:0009030">
    <property type="term" value="F:thiamine-phosphate kinase activity"/>
    <property type="evidence" value="ECO:0007669"/>
    <property type="project" value="UniProtKB-UniRule"/>
</dbReference>
<dbReference type="RefSeq" id="WP_091532894.1">
    <property type="nucleotide sequence ID" value="NZ_FOOC01000004.1"/>
</dbReference>
<feature type="binding site" evidence="2">
    <location>
        <position position="144"/>
    </location>
    <ligand>
        <name>ATP</name>
        <dbReference type="ChEBI" id="CHEBI:30616"/>
    </ligand>
</feature>
<feature type="binding site" evidence="2">
    <location>
        <position position="45"/>
    </location>
    <ligand>
        <name>Mg(2+)</name>
        <dbReference type="ChEBI" id="CHEBI:18420"/>
        <label>2</label>
    </ligand>
</feature>
<comment type="similarity">
    <text evidence="2">Belongs to the thiamine-monophosphate kinase family.</text>
</comment>
<dbReference type="Pfam" id="PF00586">
    <property type="entry name" value="AIRS"/>
    <property type="match status" value="1"/>
</dbReference>
<feature type="binding site" evidence="2">
    <location>
        <position position="256"/>
    </location>
    <ligand>
        <name>substrate</name>
    </ligand>
</feature>
<feature type="binding site" evidence="2">
    <location>
        <begin position="119"/>
        <end position="120"/>
    </location>
    <ligand>
        <name>ATP</name>
        <dbReference type="ChEBI" id="CHEBI:30616"/>
    </ligand>
</feature>
<dbReference type="Pfam" id="PF02769">
    <property type="entry name" value="AIRS_C"/>
    <property type="match status" value="1"/>
</dbReference>
<dbReference type="PANTHER" id="PTHR30270:SF0">
    <property type="entry name" value="THIAMINE-MONOPHOSPHATE KINASE"/>
    <property type="match status" value="1"/>
</dbReference>
<keyword evidence="2" id="KW-0479">Metal-binding</keyword>
<comment type="catalytic activity">
    <reaction evidence="2">
        <text>thiamine phosphate + ATP = thiamine diphosphate + ADP</text>
        <dbReference type="Rhea" id="RHEA:15913"/>
        <dbReference type="ChEBI" id="CHEBI:30616"/>
        <dbReference type="ChEBI" id="CHEBI:37575"/>
        <dbReference type="ChEBI" id="CHEBI:58937"/>
        <dbReference type="ChEBI" id="CHEBI:456216"/>
        <dbReference type="EC" id="2.7.4.16"/>
    </reaction>
</comment>
<dbReference type="SUPFAM" id="SSF56042">
    <property type="entry name" value="PurM C-terminal domain-like"/>
    <property type="match status" value="1"/>
</dbReference>
<evidence type="ECO:0000259" key="3">
    <source>
        <dbReference type="Pfam" id="PF00586"/>
    </source>
</evidence>
<feature type="binding site" evidence="2">
    <location>
        <position position="45"/>
    </location>
    <ligand>
        <name>Mg(2+)</name>
        <dbReference type="ChEBI" id="CHEBI:18420"/>
        <label>1</label>
    </ligand>
</feature>
<dbReference type="AlphaFoldDB" id="A0A1I2IT17"/>
<dbReference type="InterPro" id="IPR036921">
    <property type="entry name" value="PurM-like_N_sf"/>
</dbReference>
<feature type="binding site" evidence="2">
    <location>
        <position position="28"/>
    </location>
    <ligand>
        <name>Mg(2+)</name>
        <dbReference type="ChEBI" id="CHEBI:18420"/>
        <label>3</label>
    </ligand>
</feature>
<keyword evidence="2 5" id="KW-0418">Kinase</keyword>
<feature type="binding site" evidence="2">
    <location>
        <position position="28"/>
    </location>
    <ligand>
        <name>Mg(2+)</name>
        <dbReference type="ChEBI" id="CHEBI:18420"/>
        <label>4</label>
    </ligand>
</feature>
<feature type="binding site" evidence="2">
    <location>
        <position position="120"/>
    </location>
    <ligand>
        <name>Mg(2+)</name>
        <dbReference type="ChEBI" id="CHEBI:18420"/>
        <label>1</label>
    </ligand>
</feature>
<dbReference type="PANTHER" id="PTHR30270">
    <property type="entry name" value="THIAMINE-MONOPHOSPHATE KINASE"/>
    <property type="match status" value="1"/>
</dbReference>
<sequence>MDEFALIRRYFAGLTAASSGVVVGIGDDAALLTPTPDQQLAVTCDTLIEGRHFPVGTSAYDIGWKALAVNLSDLAAMGAQPRWFTLALSLPQADPGWLAEFSAGLRALADRHSVALVGGDTTRGSLSITITALGESPAGMALRRSGAQVGDCVCVTGTLGDAAAALALLDQGTRDAELLMRLNRPEPRVGAGLALRTLAHAAIDLSDGLSGDLPHILEASGVGAEIDVDALPASVALRRRYPLRDARMRYQLAGGDDYELCLCIPPDRLDHARARLDVPLHVVGRITAVRGLRYVDASGATIVFNHPGFRHFE</sequence>
<feature type="binding site" evidence="2">
    <location>
        <position position="309"/>
    </location>
    <ligand>
        <name>substrate</name>
    </ligand>
</feature>
<feature type="domain" description="PurM-like N-terminal" evidence="3">
    <location>
        <begin position="26"/>
        <end position="135"/>
    </location>
</feature>
<dbReference type="HAMAP" id="MF_02128">
    <property type="entry name" value="TMP_kinase"/>
    <property type="match status" value="1"/>
</dbReference>
<dbReference type="OrthoDB" id="9802811at2"/>
<dbReference type="GO" id="GO:0005524">
    <property type="term" value="F:ATP binding"/>
    <property type="evidence" value="ECO:0007669"/>
    <property type="project" value="UniProtKB-UniRule"/>
</dbReference>
<evidence type="ECO:0000259" key="4">
    <source>
        <dbReference type="Pfam" id="PF02769"/>
    </source>
</evidence>
<comment type="function">
    <text evidence="2">Catalyzes the ATP-dependent phosphorylation of thiamine-monophosphate (TMP) to form thiamine-pyrophosphate (TPP), the active form of vitamin B1.</text>
</comment>
<keyword evidence="2" id="KW-0547">Nucleotide-binding</keyword>
<reference evidence="5 6" key="1">
    <citation type="submission" date="2016-10" db="EMBL/GenBank/DDBJ databases">
        <authorList>
            <person name="de Groot N.N."/>
        </authorList>
    </citation>
    <scope>NUCLEOTIDE SEQUENCE [LARGE SCALE GENOMIC DNA]</scope>
    <source>
        <strain evidence="5 6">DSM 23609</strain>
    </source>
</reference>
<feature type="binding site" evidence="2">
    <location>
        <position position="73"/>
    </location>
    <ligand>
        <name>Mg(2+)</name>
        <dbReference type="ChEBI" id="CHEBI:18420"/>
        <label>4</label>
    </ligand>
</feature>
<evidence type="ECO:0000256" key="1">
    <source>
        <dbReference type="ARBA" id="ARBA00022977"/>
    </source>
</evidence>
<dbReference type="InterPro" id="IPR016188">
    <property type="entry name" value="PurM-like_N"/>
</dbReference>
<dbReference type="InterPro" id="IPR006283">
    <property type="entry name" value="ThiL-like"/>
</dbReference>
<dbReference type="NCBIfam" id="TIGR01379">
    <property type="entry name" value="thiL"/>
    <property type="match status" value="1"/>
</dbReference>
<feature type="binding site" evidence="2">
    <location>
        <position position="73"/>
    </location>
    <ligand>
        <name>Mg(2+)</name>
        <dbReference type="ChEBI" id="CHEBI:18420"/>
        <label>2</label>
    </ligand>
</feature>
<dbReference type="STRING" id="1076937.SAMN04488120_104241"/>
<dbReference type="Gene3D" id="3.30.1330.10">
    <property type="entry name" value="PurM-like, N-terminal domain"/>
    <property type="match status" value="1"/>
</dbReference>
<name>A0A1I2IT17_9GAMM</name>
<dbReference type="Gene3D" id="3.90.650.10">
    <property type="entry name" value="PurM-like C-terminal domain"/>
    <property type="match status" value="1"/>
</dbReference>
<accession>A0A1I2IT17</accession>
<protein>
    <recommendedName>
        <fullName evidence="2">Thiamine-monophosphate kinase</fullName>
        <shortName evidence="2">TMP kinase</shortName>
        <shortName evidence="2">Thiamine-phosphate kinase</shortName>
        <ecNumber evidence="2">2.7.4.16</ecNumber>
    </recommendedName>
</protein>
<dbReference type="GO" id="GO:0009228">
    <property type="term" value="P:thiamine biosynthetic process"/>
    <property type="evidence" value="ECO:0007669"/>
    <property type="project" value="UniProtKB-KW"/>
</dbReference>
<dbReference type="InterPro" id="IPR036676">
    <property type="entry name" value="PurM-like_C_sf"/>
</dbReference>
<dbReference type="CDD" id="cd02194">
    <property type="entry name" value="ThiL"/>
    <property type="match status" value="1"/>
</dbReference>
<keyword evidence="2" id="KW-0460">Magnesium</keyword>
<keyword evidence="2" id="KW-0067">ATP-binding</keyword>
<comment type="pathway">
    <text evidence="2">Cofactor biosynthesis; thiamine diphosphate biosynthesis; thiamine diphosphate from thiamine phosphate: step 1/1.</text>
</comment>
<feature type="binding site" evidence="2">
    <location>
        <position position="43"/>
    </location>
    <ligand>
        <name>Mg(2+)</name>
        <dbReference type="ChEBI" id="CHEBI:18420"/>
        <label>4</label>
    </ligand>
</feature>
<keyword evidence="1 2" id="KW-0784">Thiamine biosynthesis</keyword>
<dbReference type="SUPFAM" id="SSF55326">
    <property type="entry name" value="PurM N-terminal domain-like"/>
    <property type="match status" value="1"/>
</dbReference>
<dbReference type="GO" id="GO:0009229">
    <property type="term" value="P:thiamine diphosphate biosynthetic process"/>
    <property type="evidence" value="ECO:0007669"/>
    <property type="project" value="UniProtKB-UniRule"/>
</dbReference>
<evidence type="ECO:0000313" key="6">
    <source>
        <dbReference type="Proteomes" id="UP000199771"/>
    </source>
</evidence>
<dbReference type="Proteomes" id="UP000199771">
    <property type="component" value="Unassembled WGS sequence"/>
</dbReference>
<dbReference type="PIRSF" id="PIRSF005303">
    <property type="entry name" value="Thiam_monoph_kin"/>
    <property type="match status" value="1"/>
</dbReference>
<organism evidence="5 6">
    <name type="scientific">Fontimonas thermophila</name>
    <dbReference type="NCBI Taxonomy" id="1076937"/>
    <lineage>
        <taxon>Bacteria</taxon>
        <taxon>Pseudomonadati</taxon>
        <taxon>Pseudomonadota</taxon>
        <taxon>Gammaproteobacteria</taxon>
        <taxon>Nevskiales</taxon>
        <taxon>Nevskiaceae</taxon>
        <taxon>Fontimonas</taxon>
    </lineage>
</organism>
<feature type="binding site" evidence="2">
    <location>
        <position position="52"/>
    </location>
    <ligand>
        <name>substrate</name>
    </ligand>
</feature>
<dbReference type="EC" id="2.7.4.16" evidence="2"/>
<comment type="caution">
    <text evidence="2">Lacks conserved residue(s) required for the propagation of feature annotation.</text>
</comment>
<keyword evidence="6" id="KW-1185">Reference proteome</keyword>
<dbReference type="GO" id="GO:0000287">
    <property type="term" value="F:magnesium ion binding"/>
    <property type="evidence" value="ECO:0007669"/>
    <property type="project" value="UniProtKB-UniRule"/>
</dbReference>
<dbReference type="InterPro" id="IPR010918">
    <property type="entry name" value="PurM-like_C_dom"/>
</dbReference>
<feature type="binding site" evidence="2">
    <location>
        <position position="207"/>
    </location>
    <ligand>
        <name>Mg(2+)</name>
        <dbReference type="ChEBI" id="CHEBI:18420"/>
        <label>5</label>
    </ligand>
</feature>
<feature type="binding site" evidence="2">
    <location>
        <position position="73"/>
    </location>
    <ligand>
        <name>Mg(2+)</name>
        <dbReference type="ChEBI" id="CHEBI:18420"/>
        <label>3</label>
    </ligand>
</feature>
<feature type="binding site" evidence="2">
    <location>
        <position position="204"/>
    </location>
    <ligand>
        <name>Mg(2+)</name>
        <dbReference type="ChEBI" id="CHEBI:18420"/>
        <label>3</label>
    </ligand>
</feature>
<feature type="binding site" evidence="2">
    <location>
        <position position="206"/>
    </location>
    <ligand>
        <name>ATP</name>
        <dbReference type="ChEBI" id="CHEBI:30616"/>
    </ligand>
</feature>
<evidence type="ECO:0000313" key="5">
    <source>
        <dbReference type="EMBL" id="SFF45475.1"/>
    </source>
</evidence>
<gene>
    <name evidence="2" type="primary">thiL</name>
    <name evidence="5" type="ORF">SAMN04488120_104241</name>
</gene>
<proteinExistence type="inferred from homology"/>
<keyword evidence="2" id="KW-0808">Transferase</keyword>